<feature type="transmembrane region" description="Helical" evidence="1">
    <location>
        <begin position="450"/>
        <end position="472"/>
    </location>
</feature>
<accession>A0A644ZRN3</accession>
<keyword evidence="1" id="KW-1133">Transmembrane helix</keyword>
<dbReference type="AlphaFoldDB" id="A0A644ZRN3"/>
<feature type="transmembrane region" description="Helical" evidence="1">
    <location>
        <begin position="36"/>
        <end position="57"/>
    </location>
</feature>
<evidence type="ECO:0000256" key="1">
    <source>
        <dbReference type="SAM" id="Phobius"/>
    </source>
</evidence>
<dbReference type="InterPro" id="IPR011435">
    <property type="entry name" value="UmpAB"/>
</dbReference>
<feature type="transmembrane region" description="Helical" evidence="1">
    <location>
        <begin position="78"/>
        <end position="95"/>
    </location>
</feature>
<evidence type="ECO:0008006" key="3">
    <source>
        <dbReference type="Google" id="ProtNLM"/>
    </source>
</evidence>
<feature type="transmembrane region" description="Helical" evidence="1">
    <location>
        <begin position="145"/>
        <end position="161"/>
    </location>
</feature>
<feature type="transmembrane region" description="Helical" evidence="1">
    <location>
        <begin position="245"/>
        <end position="270"/>
    </location>
</feature>
<dbReference type="Pfam" id="PF07556">
    <property type="entry name" value="DUF1538"/>
    <property type="match status" value="2"/>
</dbReference>
<feature type="transmembrane region" description="Helical" evidence="1">
    <location>
        <begin position="325"/>
        <end position="348"/>
    </location>
</feature>
<comment type="caution">
    <text evidence="2">The sequence shown here is derived from an EMBL/GenBank/DDBJ whole genome shotgun (WGS) entry which is preliminary data.</text>
</comment>
<feature type="transmembrane region" description="Helical" evidence="1">
    <location>
        <begin position="363"/>
        <end position="383"/>
    </location>
</feature>
<feature type="transmembrane region" description="Helical" evidence="1">
    <location>
        <begin position="12"/>
        <end position="30"/>
    </location>
</feature>
<feature type="transmembrane region" description="Helical" evidence="1">
    <location>
        <begin position="389"/>
        <end position="414"/>
    </location>
</feature>
<evidence type="ECO:0000313" key="2">
    <source>
        <dbReference type="EMBL" id="MPM43649.1"/>
    </source>
</evidence>
<keyword evidence="1" id="KW-0812">Transmembrane</keyword>
<feature type="transmembrane region" description="Helical" evidence="1">
    <location>
        <begin position="426"/>
        <end position="444"/>
    </location>
</feature>
<name>A0A644ZRN3_9ZZZZ</name>
<feature type="transmembrane region" description="Helical" evidence="1">
    <location>
        <begin position="282"/>
        <end position="305"/>
    </location>
</feature>
<feature type="transmembrane region" description="Helical" evidence="1">
    <location>
        <begin position="115"/>
        <end position="138"/>
    </location>
</feature>
<sequence>MELLRKFKEVGSSIGPILVLVTLMHFFLTPLPEGSLVSFIIGGFSIIAGLSLFLLGTEIGLLPIGEKIGSAATRSKHLIVLLGTGFVVGVVIILAEPNIAVLVEQIKGVNPLLSSTALVAMIALGVGLYLMIGIVRVVFHLSLRWIYLISYALIFTLFFFGPDEMMGIAFDSGGAATGPLSVPFIIAIGVGIARVQKKQNDADNFGYVSLALIGPTLAIAILALFTQGGGSAAPGEVSIVDDGAFLSLLVPSLIMTAKALVPLLLLCLFYQVALLKMPFGQLVRLGIGFIYLFLGLTLFFVGSNGGFIPVGYQIGYSIGMFNPNLLLVVGAVIGAITVLSEPSVWVLVDQVQVITQGHLKKPIMLGALAIGVGLSGFLSMVRVITGLSIWYFVLPTYAIAVLLSWWVPDLFVGLSFDSGSVSSGPMASTFILSFAIGSSVAMGGNPASDAFGVIIFVSMTPVVIVELLGLVYKRTQKKMAAAKGEKGI</sequence>
<protein>
    <recommendedName>
        <fullName evidence="3">DUF1538 domain-containing protein</fullName>
    </recommendedName>
</protein>
<gene>
    <name evidence="2" type="ORF">SDC9_90326</name>
</gene>
<keyword evidence="1" id="KW-0472">Membrane</keyword>
<feature type="transmembrane region" description="Helical" evidence="1">
    <location>
        <begin position="205"/>
        <end position="225"/>
    </location>
</feature>
<organism evidence="2">
    <name type="scientific">bioreactor metagenome</name>
    <dbReference type="NCBI Taxonomy" id="1076179"/>
    <lineage>
        <taxon>unclassified sequences</taxon>
        <taxon>metagenomes</taxon>
        <taxon>ecological metagenomes</taxon>
    </lineage>
</organism>
<reference evidence="2" key="1">
    <citation type="submission" date="2019-08" db="EMBL/GenBank/DDBJ databases">
        <authorList>
            <person name="Kucharzyk K."/>
            <person name="Murdoch R.W."/>
            <person name="Higgins S."/>
            <person name="Loffler F."/>
        </authorList>
    </citation>
    <scope>NUCLEOTIDE SEQUENCE</scope>
</reference>
<dbReference type="EMBL" id="VSSQ01010182">
    <property type="protein sequence ID" value="MPM43649.1"/>
    <property type="molecule type" value="Genomic_DNA"/>
</dbReference>
<feature type="transmembrane region" description="Helical" evidence="1">
    <location>
        <begin position="173"/>
        <end position="193"/>
    </location>
</feature>
<proteinExistence type="predicted"/>